<keyword evidence="2" id="KW-1185">Reference proteome</keyword>
<dbReference type="EMBL" id="BORP01000005">
    <property type="protein sequence ID" value="GIO27879.1"/>
    <property type="molecule type" value="Genomic_DNA"/>
</dbReference>
<comment type="caution">
    <text evidence="1">The sequence shown here is derived from an EMBL/GenBank/DDBJ whole genome shotgun (WGS) entry which is preliminary data.</text>
</comment>
<dbReference type="RefSeq" id="WP_212921356.1">
    <property type="nucleotide sequence ID" value="NZ_BORP01000005.1"/>
</dbReference>
<name>A0A920C862_9BACI</name>
<accession>A0A920C862</accession>
<dbReference type="AlphaFoldDB" id="A0A920C862"/>
<gene>
    <name evidence="1" type="ORF">J43TS3_24900</name>
</gene>
<evidence type="ECO:0000313" key="1">
    <source>
        <dbReference type="EMBL" id="GIO27879.1"/>
    </source>
</evidence>
<dbReference type="Proteomes" id="UP000676917">
    <property type="component" value="Unassembled WGS sequence"/>
</dbReference>
<evidence type="ECO:0008006" key="3">
    <source>
        <dbReference type="Google" id="ProtNLM"/>
    </source>
</evidence>
<reference evidence="1" key="1">
    <citation type="submission" date="2021-03" db="EMBL/GenBank/DDBJ databases">
        <title>Antimicrobial resistance genes in bacteria isolated from Japanese honey, and their potential for conferring macrolide and lincosamide resistance in the American foulbrood pathogen Paenibacillus larvae.</title>
        <authorList>
            <person name="Okamoto M."/>
            <person name="Kumagai M."/>
            <person name="Kanamori H."/>
            <person name="Takamatsu D."/>
        </authorList>
    </citation>
    <scope>NUCLEOTIDE SEQUENCE</scope>
    <source>
        <strain evidence="1">J43TS3</strain>
    </source>
</reference>
<organism evidence="1 2">
    <name type="scientific">Ornithinibacillus bavariensis</name>
    <dbReference type="NCBI Taxonomy" id="545502"/>
    <lineage>
        <taxon>Bacteria</taxon>
        <taxon>Bacillati</taxon>
        <taxon>Bacillota</taxon>
        <taxon>Bacilli</taxon>
        <taxon>Bacillales</taxon>
        <taxon>Bacillaceae</taxon>
        <taxon>Ornithinibacillus</taxon>
    </lineage>
</organism>
<evidence type="ECO:0000313" key="2">
    <source>
        <dbReference type="Proteomes" id="UP000676917"/>
    </source>
</evidence>
<sequence length="96" mass="10805">MGKRRLITGMVIGAAVGGVVALCDWETRNYSKHKLRIIRDKSSNFIHNPTQGIRNARIAVEEFSESFSYQAQNAMNALEQVENSLEKLSKPKRIEG</sequence>
<proteinExistence type="predicted"/>
<protein>
    <recommendedName>
        <fullName evidence="3">YtxH domain-containing protein</fullName>
    </recommendedName>
</protein>